<dbReference type="Gene3D" id="3.40.720.10">
    <property type="entry name" value="Alkaline Phosphatase, subunit A"/>
    <property type="match status" value="1"/>
</dbReference>
<feature type="transmembrane region" description="Helical" evidence="8">
    <location>
        <begin position="133"/>
        <end position="153"/>
    </location>
</feature>
<dbReference type="InterPro" id="IPR058130">
    <property type="entry name" value="PEA_transf_C"/>
</dbReference>
<accession>A0ABW3M084</accession>
<dbReference type="Proteomes" id="UP001597033">
    <property type="component" value="Unassembled WGS sequence"/>
</dbReference>
<keyword evidence="5 8" id="KW-0812">Transmembrane</keyword>
<dbReference type="NCBIfam" id="NF028537">
    <property type="entry name" value="P_eth_NH2_trans"/>
    <property type="match status" value="1"/>
</dbReference>
<dbReference type="CDD" id="cd16017">
    <property type="entry name" value="LptA"/>
    <property type="match status" value="1"/>
</dbReference>
<feature type="transmembrane region" description="Helical" evidence="8">
    <location>
        <begin position="59"/>
        <end position="79"/>
    </location>
</feature>
<evidence type="ECO:0000256" key="5">
    <source>
        <dbReference type="ARBA" id="ARBA00022692"/>
    </source>
</evidence>
<dbReference type="EMBL" id="JBHTKN010000006">
    <property type="protein sequence ID" value="MFD1042714.1"/>
    <property type="molecule type" value="Genomic_DNA"/>
</dbReference>
<dbReference type="InterPro" id="IPR017850">
    <property type="entry name" value="Alkaline_phosphatase_core_sf"/>
</dbReference>
<evidence type="ECO:0000256" key="8">
    <source>
        <dbReference type="SAM" id="Phobius"/>
    </source>
</evidence>
<dbReference type="EC" id="2.7.-.-" evidence="11"/>
<dbReference type="InterPro" id="IPR040423">
    <property type="entry name" value="PEA_transferase"/>
</dbReference>
<gene>
    <name evidence="11" type="ORF">ACFQ2N_10185</name>
</gene>
<dbReference type="PANTHER" id="PTHR30443">
    <property type="entry name" value="INNER MEMBRANE PROTEIN"/>
    <property type="match status" value="1"/>
</dbReference>
<feature type="transmembrane region" description="Helical" evidence="8">
    <location>
        <begin position="165"/>
        <end position="183"/>
    </location>
</feature>
<evidence type="ECO:0000256" key="2">
    <source>
        <dbReference type="ARBA" id="ARBA00022475"/>
    </source>
</evidence>
<feature type="domain" description="Phosphoethanolamine transferase N-terminal" evidence="10">
    <location>
        <begin position="70"/>
        <end position="214"/>
    </location>
</feature>
<feature type="domain" description="Sulfatase N-terminal" evidence="9">
    <location>
        <begin position="244"/>
        <end position="532"/>
    </location>
</feature>
<dbReference type="Pfam" id="PF08019">
    <property type="entry name" value="EptA_B_N"/>
    <property type="match status" value="1"/>
</dbReference>
<evidence type="ECO:0000259" key="9">
    <source>
        <dbReference type="Pfam" id="PF00884"/>
    </source>
</evidence>
<evidence type="ECO:0000256" key="4">
    <source>
        <dbReference type="ARBA" id="ARBA00022679"/>
    </source>
</evidence>
<evidence type="ECO:0000313" key="12">
    <source>
        <dbReference type="Proteomes" id="UP001597033"/>
    </source>
</evidence>
<evidence type="ECO:0000256" key="6">
    <source>
        <dbReference type="ARBA" id="ARBA00022989"/>
    </source>
</evidence>
<dbReference type="InterPro" id="IPR012549">
    <property type="entry name" value="EptA-like_N"/>
</dbReference>
<organism evidence="11 12">
    <name type="scientific">Pseudoxanthomonas kaohsiungensis</name>
    <dbReference type="NCBI Taxonomy" id="283923"/>
    <lineage>
        <taxon>Bacteria</taxon>
        <taxon>Pseudomonadati</taxon>
        <taxon>Pseudomonadota</taxon>
        <taxon>Gammaproteobacteria</taxon>
        <taxon>Lysobacterales</taxon>
        <taxon>Lysobacteraceae</taxon>
        <taxon>Pseudoxanthomonas</taxon>
    </lineage>
</organism>
<comment type="subcellular location">
    <subcellularLocation>
        <location evidence="1">Cell inner membrane</location>
        <topology evidence="1">Multi-pass membrane protein</topology>
    </subcellularLocation>
</comment>
<feature type="transmembrane region" description="Helical" evidence="8">
    <location>
        <begin position="86"/>
        <end position="102"/>
    </location>
</feature>
<evidence type="ECO:0000256" key="3">
    <source>
        <dbReference type="ARBA" id="ARBA00022519"/>
    </source>
</evidence>
<evidence type="ECO:0000259" key="10">
    <source>
        <dbReference type="Pfam" id="PF08019"/>
    </source>
</evidence>
<keyword evidence="12" id="KW-1185">Reference proteome</keyword>
<keyword evidence="2" id="KW-1003">Cell membrane</keyword>
<evidence type="ECO:0000256" key="7">
    <source>
        <dbReference type="ARBA" id="ARBA00023136"/>
    </source>
</evidence>
<sequence>MSTWPLRRPAWPALANRLRARPTLSTEALIGWAALFFTLACNGLFWRSALAVHPGSLRLASALFLLLAGVHGLLLGLLVWRWNARIVLGTLLLAALAAAHYMDRYHIYFDVDMLRNVLATDPKEAGELLTLSLLWPLALAVVPGWVLWRVRLLRRRLPQALRRRALLLATAVGMVASGVLLASQDLTPLLRAHREIRYLATPANLLVGLPRALRQADPGHRAPRLPLGTDARAIVRDPGSRPRLLVIVVGETVRAANWGLDGYARQTTPELARIGVVNFPDMRSCGTATEVSLPCMFSPWGRRDYDQARIRAHQSLLHVLEHAGIATLWRDNQSGCKGVCEGLEIDRLDDAADPALCANGRCMDEILLERLAERARARPGDRVLVLHPLGNHGPSYFQRYPPAFRRYQPTCDTPDLGGCSRQQIVNSYDNAVLYTDHFLARTIQALGRMDDYDTAMIYLSDHGESLGEKGLYLHGMPWAIAPEQQVRVPMAMWFSAGFSAARKLDLACLRERARRPADHDNLFASVLGLMQVRTSLYERDLDLFAGCTPPA</sequence>
<dbReference type="RefSeq" id="WP_162377819.1">
    <property type="nucleotide sequence ID" value="NZ_JBHTKN010000006.1"/>
</dbReference>
<dbReference type="PANTHER" id="PTHR30443:SF0">
    <property type="entry name" value="PHOSPHOETHANOLAMINE TRANSFERASE EPTA"/>
    <property type="match status" value="1"/>
</dbReference>
<keyword evidence="7 8" id="KW-0472">Membrane</keyword>
<dbReference type="GO" id="GO:0016740">
    <property type="term" value="F:transferase activity"/>
    <property type="evidence" value="ECO:0007669"/>
    <property type="project" value="UniProtKB-KW"/>
</dbReference>
<keyword evidence="3" id="KW-0997">Cell inner membrane</keyword>
<dbReference type="InterPro" id="IPR000917">
    <property type="entry name" value="Sulfatase_N"/>
</dbReference>
<name>A0ABW3M084_9GAMM</name>
<comment type="caution">
    <text evidence="11">The sequence shown here is derived from an EMBL/GenBank/DDBJ whole genome shotgun (WGS) entry which is preliminary data.</text>
</comment>
<proteinExistence type="predicted"/>
<keyword evidence="6 8" id="KW-1133">Transmembrane helix</keyword>
<reference evidence="12" key="1">
    <citation type="journal article" date="2019" name="Int. J. Syst. Evol. Microbiol.">
        <title>The Global Catalogue of Microorganisms (GCM) 10K type strain sequencing project: providing services to taxonomists for standard genome sequencing and annotation.</title>
        <authorList>
            <consortium name="The Broad Institute Genomics Platform"/>
            <consortium name="The Broad Institute Genome Sequencing Center for Infectious Disease"/>
            <person name="Wu L."/>
            <person name="Ma J."/>
        </authorList>
    </citation>
    <scope>NUCLEOTIDE SEQUENCE [LARGE SCALE GENOMIC DNA]</scope>
    <source>
        <strain evidence="12">CCUG 55854</strain>
    </source>
</reference>
<protein>
    <submittedName>
        <fullName evidence="11">Phosphoethanolamine transferase</fullName>
        <ecNumber evidence="11">2.7.-.-</ecNumber>
    </submittedName>
</protein>
<evidence type="ECO:0000256" key="1">
    <source>
        <dbReference type="ARBA" id="ARBA00004429"/>
    </source>
</evidence>
<keyword evidence="4 11" id="KW-0808">Transferase</keyword>
<evidence type="ECO:0000313" key="11">
    <source>
        <dbReference type="EMBL" id="MFD1042714.1"/>
    </source>
</evidence>
<dbReference type="Pfam" id="PF00884">
    <property type="entry name" value="Sulfatase"/>
    <property type="match status" value="1"/>
</dbReference>
<feature type="transmembrane region" description="Helical" evidence="8">
    <location>
        <begin position="29"/>
        <end position="47"/>
    </location>
</feature>
<dbReference type="SUPFAM" id="SSF53649">
    <property type="entry name" value="Alkaline phosphatase-like"/>
    <property type="match status" value="1"/>
</dbReference>